<gene>
    <name evidence="9" type="ORF">ACFFIA_29020</name>
</gene>
<evidence type="ECO:0000256" key="4">
    <source>
        <dbReference type="ARBA" id="ARBA00022729"/>
    </source>
</evidence>
<evidence type="ECO:0000256" key="5">
    <source>
        <dbReference type="ARBA" id="ARBA00022748"/>
    </source>
</evidence>
<protein>
    <recommendedName>
        <fullName evidence="7">Cytochrome c-type biogenesis protein</fullName>
    </recommendedName>
</protein>
<evidence type="ECO:0000256" key="6">
    <source>
        <dbReference type="ARBA" id="ARBA00023004"/>
    </source>
</evidence>
<dbReference type="Pfam" id="PF03918">
    <property type="entry name" value="CcmH"/>
    <property type="match status" value="1"/>
</dbReference>
<proteinExistence type="inferred from homology"/>
<evidence type="ECO:0000256" key="1">
    <source>
        <dbReference type="ARBA" id="ARBA00010342"/>
    </source>
</evidence>
<dbReference type="InterPro" id="IPR051263">
    <property type="entry name" value="C-type_cytochrome_biogenesis"/>
</dbReference>
<dbReference type="EMBL" id="JBHLUH010000061">
    <property type="protein sequence ID" value="MFC0531695.1"/>
    <property type="molecule type" value="Genomic_DNA"/>
</dbReference>
<evidence type="ECO:0000313" key="10">
    <source>
        <dbReference type="Proteomes" id="UP001589867"/>
    </source>
</evidence>
<accession>A0ABV6MAF5</accession>
<reference evidence="9 10" key="1">
    <citation type="submission" date="2024-09" db="EMBL/GenBank/DDBJ databases">
        <authorList>
            <person name="Sun Q."/>
            <person name="Mori K."/>
        </authorList>
    </citation>
    <scope>NUCLEOTIDE SEQUENCE [LARGE SCALE GENOMIC DNA]</scope>
    <source>
        <strain evidence="9 10">TBRC 3947</strain>
    </source>
</reference>
<keyword evidence="7" id="KW-1133">Transmembrane helix</keyword>
<name>A0ABV6MAF5_9ACTN</name>
<dbReference type="Gene3D" id="1.10.8.640">
    <property type="entry name" value="Cytochrome C biogenesis protein"/>
    <property type="match status" value="1"/>
</dbReference>
<sequence length="318" mass="33979">MTAPRGDRDRVGAERGDGRRLTGRRAATALVVLVLAAGAATGLWRSLHQRPPDAVALATQLRCLACQGESVAHSQSPMAAAMRQSIADQLAAGRTPDQVRQWFVERYGAQVLADPPPGRLGPLLWLVPLVVAAAMAWLALRTVRRRARRNARAAPRDPPPMGAARARRSWDVVAVALVAMIAAVAVAGPRFGGRDPAEGTRTESVETSLTAARSLERDGRYAEAATVYADVLRQRPDDEIRLRLAFALLRADRPAGAAAAAQEVLDRAPDHAQAVLMLGMAQRAEGHGQADATLRRFLTLAPDDPAAAQVRRLLSPPS</sequence>
<feature type="domain" description="CcmH/CycL/Ccl2/NrfF N-terminal" evidence="8">
    <location>
        <begin position="52"/>
        <end position="153"/>
    </location>
</feature>
<dbReference type="InterPro" id="IPR038297">
    <property type="entry name" value="CcmH/CycL/NrfF/Ccl2_sf"/>
</dbReference>
<keyword evidence="4 7" id="KW-0732">Signal</keyword>
<keyword evidence="10" id="KW-1185">Reference proteome</keyword>
<keyword evidence="7" id="KW-0472">Membrane</keyword>
<comment type="function">
    <text evidence="7">Possible subunit of a heme lyase.</text>
</comment>
<evidence type="ECO:0000256" key="7">
    <source>
        <dbReference type="RuleBase" id="RU364112"/>
    </source>
</evidence>
<dbReference type="PANTHER" id="PTHR47870:SF1">
    <property type="entry name" value="CYTOCHROME C-TYPE BIOGENESIS PROTEIN CCMH"/>
    <property type="match status" value="1"/>
</dbReference>
<feature type="transmembrane region" description="Helical" evidence="7">
    <location>
        <begin position="26"/>
        <end position="44"/>
    </location>
</feature>
<dbReference type="SUPFAM" id="SSF48452">
    <property type="entry name" value="TPR-like"/>
    <property type="match status" value="1"/>
</dbReference>
<dbReference type="InterPro" id="IPR005616">
    <property type="entry name" value="CcmH/CycL/Ccl2/NrfF_N"/>
</dbReference>
<keyword evidence="7" id="KW-0812">Transmembrane</keyword>
<organism evidence="9 10">
    <name type="scientific">Phytohabitans kaempferiae</name>
    <dbReference type="NCBI Taxonomy" id="1620943"/>
    <lineage>
        <taxon>Bacteria</taxon>
        <taxon>Bacillati</taxon>
        <taxon>Actinomycetota</taxon>
        <taxon>Actinomycetes</taxon>
        <taxon>Micromonosporales</taxon>
        <taxon>Micromonosporaceae</taxon>
    </lineage>
</organism>
<keyword evidence="5" id="KW-0201">Cytochrome c-type biogenesis</keyword>
<keyword evidence="2 7" id="KW-0349">Heme</keyword>
<dbReference type="CDD" id="cd16378">
    <property type="entry name" value="CcmH_N"/>
    <property type="match status" value="1"/>
</dbReference>
<dbReference type="PANTHER" id="PTHR47870">
    <property type="entry name" value="CYTOCHROME C-TYPE BIOGENESIS PROTEIN CCMH"/>
    <property type="match status" value="1"/>
</dbReference>
<dbReference type="Proteomes" id="UP001589867">
    <property type="component" value="Unassembled WGS sequence"/>
</dbReference>
<feature type="transmembrane region" description="Helical" evidence="7">
    <location>
        <begin position="170"/>
        <end position="188"/>
    </location>
</feature>
<evidence type="ECO:0000259" key="8">
    <source>
        <dbReference type="Pfam" id="PF03918"/>
    </source>
</evidence>
<comment type="similarity">
    <text evidence="1 7">Belongs to the CcmH/CycL/Ccl2/NrfF family.</text>
</comment>
<feature type="transmembrane region" description="Helical" evidence="7">
    <location>
        <begin position="123"/>
        <end position="140"/>
    </location>
</feature>
<comment type="caution">
    <text evidence="7">Lacks conserved residue(s) required for the propagation of feature annotation.</text>
</comment>
<evidence type="ECO:0000256" key="2">
    <source>
        <dbReference type="ARBA" id="ARBA00022617"/>
    </source>
</evidence>
<keyword evidence="6 7" id="KW-0408">Iron</keyword>
<dbReference type="Gene3D" id="1.25.40.10">
    <property type="entry name" value="Tetratricopeptide repeat domain"/>
    <property type="match status" value="1"/>
</dbReference>
<keyword evidence="3 7" id="KW-0479">Metal-binding</keyword>
<evidence type="ECO:0000313" key="9">
    <source>
        <dbReference type="EMBL" id="MFC0531695.1"/>
    </source>
</evidence>
<dbReference type="RefSeq" id="WP_377256570.1">
    <property type="nucleotide sequence ID" value="NZ_JBHLUH010000061.1"/>
</dbReference>
<comment type="caution">
    <text evidence="9">The sequence shown here is derived from an EMBL/GenBank/DDBJ whole genome shotgun (WGS) entry which is preliminary data.</text>
</comment>
<dbReference type="InterPro" id="IPR011990">
    <property type="entry name" value="TPR-like_helical_dom_sf"/>
</dbReference>
<evidence type="ECO:0000256" key="3">
    <source>
        <dbReference type="ARBA" id="ARBA00022723"/>
    </source>
</evidence>
<dbReference type="Pfam" id="PF13432">
    <property type="entry name" value="TPR_16"/>
    <property type="match status" value="1"/>
</dbReference>